<dbReference type="InterPro" id="IPR013783">
    <property type="entry name" value="Ig-like_fold"/>
</dbReference>
<dbReference type="InterPro" id="IPR036890">
    <property type="entry name" value="HATPase_C_sf"/>
</dbReference>
<dbReference type="AlphaFoldDB" id="A0A2U2J7C5"/>
<dbReference type="PANTHER" id="PTHR34220:SF7">
    <property type="entry name" value="SENSOR HISTIDINE KINASE YPDA"/>
    <property type="match status" value="1"/>
</dbReference>
<proteinExistence type="predicted"/>
<accession>A0A2U2J7C5</accession>
<feature type="domain" description="Signal transduction histidine kinase internal region" evidence="3">
    <location>
        <begin position="456"/>
        <end position="529"/>
    </location>
</feature>
<dbReference type="PANTHER" id="PTHR34220">
    <property type="entry name" value="SENSOR HISTIDINE KINASE YPDA"/>
    <property type="match status" value="1"/>
</dbReference>
<dbReference type="GO" id="GO:0016020">
    <property type="term" value="C:membrane"/>
    <property type="evidence" value="ECO:0007669"/>
    <property type="project" value="InterPro"/>
</dbReference>
<dbReference type="OrthoDB" id="9809670at2"/>
<dbReference type="Gene3D" id="3.30.565.10">
    <property type="entry name" value="Histidine kinase-like ATPase, C-terminal domain"/>
    <property type="match status" value="1"/>
</dbReference>
<dbReference type="Pfam" id="PF06580">
    <property type="entry name" value="His_kinase"/>
    <property type="match status" value="1"/>
</dbReference>
<dbReference type="SUPFAM" id="SSF55874">
    <property type="entry name" value="ATPase domain of HSP90 chaperone/DNA topoisomerase II/histidine kinase"/>
    <property type="match status" value="1"/>
</dbReference>
<dbReference type="Proteomes" id="UP000245670">
    <property type="component" value="Unassembled WGS sequence"/>
</dbReference>
<dbReference type="InterPro" id="IPR010559">
    <property type="entry name" value="Sig_transdc_His_kin_internal"/>
</dbReference>
<evidence type="ECO:0000256" key="2">
    <source>
        <dbReference type="SAM" id="SignalP"/>
    </source>
</evidence>
<keyword evidence="2" id="KW-0732">Signal</keyword>
<feature type="chain" id="PRO_5015520963" description="Signal transduction histidine kinase internal region domain-containing protein" evidence="2">
    <location>
        <begin position="22"/>
        <end position="659"/>
    </location>
</feature>
<dbReference type="InterPro" id="IPR050640">
    <property type="entry name" value="Bact_2-comp_sensor_kinase"/>
</dbReference>
<dbReference type="Pfam" id="PF07494">
    <property type="entry name" value="Reg_prop"/>
    <property type="match status" value="2"/>
</dbReference>
<dbReference type="InterPro" id="IPR011110">
    <property type="entry name" value="Reg_prop"/>
</dbReference>
<dbReference type="RefSeq" id="WP_109405615.1">
    <property type="nucleotide sequence ID" value="NZ_QFFG01000006.1"/>
</dbReference>
<dbReference type="InterPro" id="IPR015943">
    <property type="entry name" value="WD40/YVTN_repeat-like_dom_sf"/>
</dbReference>
<evidence type="ECO:0000256" key="1">
    <source>
        <dbReference type="SAM" id="Phobius"/>
    </source>
</evidence>
<organism evidence="4 5">
    <name type="scientific">Polaribacter aquimarinus</name>
    <dbReference type="NCBI Taxonomy" id="2100726"/>
    <lineage>
        <taxon>Bacteria</taxon>
        <taxon>Pseudomonadati</taxon>
        <taxon>Bacteroidota</taxon>
        <taxon>Flavobacteriia</taxon>
        <taxon>Flavobacteriales</taxon>
        <taxon>Flavobacteriaceae</taxon>
    </lineage>
</organism>
<sequence length="659" mass="76202">MQKIYKILSFSLLMITINSFSQQSNLLHFSTDDGLSSTSINDIIQDEIGYLWLATDKGLIRFDGEKFENLQKRTNSKVNVLYLKKDSLFIGHQKGLFLYKNKTYKFLGKEIINKILVNDNHFFLATQQGIYQLKQEYLQPLQIHTKIDFFPIKDILITKHAAYVATNKALWIIDKLLHVVKKKIILNNEVVSIIEINDKILAATKNNGIKIIQKNKVVSSIQTEQNISVVKLIDNELWIATNGNGIEVLDAYRFSFKRKINKYNSNISNQITAVYKDNKNSIWIGSADKGLYKYRSIGTSLSDEKLQVHIENIAINYKNISLINKSLKLTPDQNNISISFKTIDLENSKNIQYQYSLNNNVSPWSSKNSIEFANLKPGKYMFSVQSKIGEKFSQKVLFHFYIDKPLYMKTWFIILSTSLLFFIIALFIDLRLKQIQKKNKKEVDLLKTEKHLLSLEQKALQLQMNPHFIFNVLNGIKALGNKGKSKELNTTISQFSVLLRSVLNNSRLEEITLKDEIKTLKNYLELEQKMSSKDFKFCFKTNLNNIDTEEILIPPMLIQPFVENSIKHGFLTQIDNPNLIISFEVKHQFLHFVIEDNGIGFLQSKKRKNSNHKSVALSVTKERIDNLSPKSVFKIEEIIKNNQIKGTKVSFRIPLKTDY</sequence>
<name>A0A2U2J7C5_9FLAO</name>
<dbReference type="GO" id="GO:0000155">
    <property type="term" value="F:phosphorelay sensor kinase activity"/>
    <property type="evidence" value="ECO:0007669"/>
    <property type="project" value="InterPro"/>
</dbReference>
<gene>
    <name evidence="4" type="ORF">DIS07_12580</name>
</gene>
<dbReference type="Gene3D" id="2.130.10.10">
    <property type="entry name" value="YVTN repeat-like/Quinoprotein amine dehydrogenase"/>
    <property type="match status" value="1"/>
</dbReference>
<keyword evidence="5" id="KW-1185">Reference proteome</keyword>
<keyword evidence="1" id="KW-0472">Membrane</keyword>
<evidence type="ECO:0000259" key="3">
    <source>
        <dbReference type="Pfam" id="PF06580"/>
    </source>
</evidence>
<dbReference type="Gene3D" id="2.60.40.10">
    <property type="entry name" value="Immunoglobulins"/>
    <property type="match status" value="1"/>
</dbReference>
<keyword evidence="1" id="KW-0812">Transmembrane</keyword>
<keyword evidence="1" id="KW-1133">Transmembrane helix</keyword>
<reference evidence="4 5" key="1">
    <citation type="submission" date="2018-05" db="EMBL/GenBank/DDBJ databases">
        <title>Polaribacter aquimarinus sp. nov., isolated from sediment in a sediment of sea.</title>
        <authorList>
            <person name="Lu D."/>
        </authorList>
    </citation>
    <scope>NUCLEOTIDE SEQUENCE [LARGE SCALE GENOMIC DNA]</scope>
    <source>
        <strain evidence="4 5">ZY113</strain>
    </source>
</reference>
<feature type="signal peptide" evidence="2">
    <location>
        <begin position="1"/>
        <end position="21"/>
    </location>
</feature>
<dbReference type="EMBL" id="QFFG01000006">
    <property type="protein sequence ID" value="PWG04245.1"/>
    <property type="molecule type" value="Genomic_DNA"/>
</dbReference>
<feature type="transmembrane region" description="Helical" evidence="1">
    <location>
        <begin position="411"/>
        <end position="432"/>
    </location>
</feature>
<comment type="caution">
    <text evidence="4">The sequence shown here is derived from an EMBL/GenBank/DDBJ whole genome shotgun (WGS) entry which is preliminary data.</text>
</comment>
<protein>
    <recommendedName>
        <fullName evidence="3">Signal transduction histidine kinase internal region domain-containing protein</fullName>
    </recommendedName>
</protein>
<evidence type="ECO:0000313" key="5">
    <source>
        <dbReference type="Proteomes" id="UP000245670"/>
    </source>
</evidence>
<evidence type="ECO:0000313" key="4">
    <source>
        <dbReference type="EMBL" id="PWG04245.1"/>
    </source>
</evidence>